<feature type="domain" description="Cupin type-2" evidence="2">
    <location>
        <begin position="33"/>
        <end position="100"/>
    </location>
</feature>
<dbReference type="Pfam" id="PF07883">
    <property type="entry name" value="Cupin_2"/>
    <property type="match status" value="1"/>
</dbReference>
<keyword evidence="1" id="KW-0479">Metal-binding</keyword>
<accession>A0A381Q7D8</accession>
<dbReference type="SUPFAM" id="SSF51182">
    <property type="entry name" value="RmlC-like cupins"/>
    <property type="match status" value="1"/>
</dbReference>
<organism evidence="3">
    <name type="scientific">marine metagenome</name>
    <dbReference type="NCBI Taxonomy" id="408172"/>
    <lineage>
        <taxon>unclassified sequences</taxon>
        <taxon>metagenomes</taxon>
        <taxon>ecological metagenomes</taxon>
    </lineage>
</organism>
<dbReference type="GO" id="GO:0046872">
    <property type="term" value="F:metal ion binding"/>
    <property type="evidence" value="ECO:0007669"/>
    <property type="project" value="UniProtKB-KW"/>
</dbReference>
<dbReference type="InterPro" id="IPR014710">
    <property type="entry name" value="RmlC-like_jellyroll"/>
</dbReference>
<dbReference type="InterPro" id="IPR011051">
    <property type="entry name" value="RmlC_Cupin_sf"/>
</dbReference>
<dbReference type="EMBL" id="UINC01001238">
    <property type="protein sequence ID" value="SUZ75231.1"/>
    <property type="molecule type" value="Genomic_DNA"/>
</dbReference>
<gene>
    <name evidence="3" type="ORF">METZ01_LOCUS28085</name>
</gene>
<dbReference type="PANTHER" id="PTHR35848:SF6">
    <property type="entry name" value="CUPIN TYPE-2 DOMAIN-CONTAINING PROTEIN"/>
    <property type="match status" value="1"/>
</dbReference>
<dbReference type="InterPro" id="IPR013096">
    <property type="entry name" value="Cupin_2"/>
</dbReference>
<reference evidence="3" key="1">
    <citation type="submission" date="2018-05" db="EMBL/GenBank/DDBJ databases">
        <authorList>
            <person name="Lanie J.A."/>
            <person name="Ng W.-L."/>
            <person name="Kazmierczak K.M."/>
            <person name="Andrzejewski T.M."/>
            <person name="Davidsen T.M."/>
            <person name="Wayne K.J."/>
            <person name="Tettelin H."/>
            <person name="Glass J.I."/>
            <person name="Rusch D."/>
            <person name="Podicherti R."/>
            <person name="Tsui H.-C.T."/>
            <person name="Winkler M.E."/>
        </authorList>
    </citation>
    <scope>NUCLEOTIDE SEQUENCE</scope>
</reference>
<evidence type="ECO:0000313" key="3">
    <source>
        <dbReference type="EMBL" id="SUZ75231.1"/>
    </source>
</evidence>
<evidence type="ECO:0000256" key="1">
    <source>
        <dbReference type="ARBA" id="ARBA00022723"/>
    </source>
</evidence>
<proteinExistence type="predicted"/>
<name>A0A381Q7D8_9ZZZZ</name>
<dbReference type="AlphaFoldDB" id="A0A381Q7D8"/>
<sequence length="111" mass="12240">MDAFAMSQIVDQHRQNGELYHEFLRKERLSVGLYVLEAGATDPQPPHTEDEIYYIVSGAGIIEVDGDARAVGAGAVIYVDARVAHRFHSITEDLSVIVVFAPPRRSMAVQS</sequence>
<dbReference type="PANTHER" id="PTHR35848">
    <property type="entry name" value="OXALATE-BINDING PROTEIN"/>
    <property type="match status" value="1"/>
</dbReference>
<dbReference type="InterPro" id="IPR051610">
    <property type="entry name" value="GPI/OXD"/>
</dbReference>
<protein>
    <recommendedName>
        <fullName evidence="2">Cupin type-2 domain-containing protein</fullName>
    </recommendedName>
</protein>
<evidence type="ECO:0000259" key="2">
    <source>
        <dbReference type="Pfam" id="PF07883"/>
    </source>
</evidence>
<dbReference type="Gene3D" id="2.60.120.10">
    <property type="entry name" value="Jelly Rolls"/>
    <property type="match status" value="1"/>
</dbReference>